<name>A0ABM1T8V2_LIMPO</name>
<dbReference type="RefSeq" id="XP_022252308.1">
    <property type="nucleotide sequence ID" value="XM_022396600.1"/>
</dbReference>
<keyword evidence="5 7" id="KW-0472">Membrane</keyword>
<evidence type="ECO:0000256" key="4">
    <source>
        <dbReference type="ARBA" id="ARBA00022989"/>
    </source>
</evidence>
<keyword evidence="6" id="KW-0325">Glycoprotein</keyword>
<evidence type="ECO:0000256" key="2">
    <source>
        <dbReference type="ARBA" id="ARBA00022692"/>
    </source>
</evidence>
<dbReference type="PANTHER" id="PTHR12270:SF52">
    <property type="entry name" value="GLYCOSYLTRANSFERASE-LIKE PROTEIN GNT13-RELATED"/>
    <property type="match status" value="1"/>
</dbReference>
<dbReference type="GeneID" id="106468264"/>
<evidence type="ECO:0000256" key="1">
    <source>
        <dbReference type="ARBA" id="ARBA00004606"/>
    </source>
</evidence>
<dbReference type="Proteomes" id="UP000694941">
    <property type="component" value="Unplaced"/>
</dbReference>
<comment type="subcellular location">
    <subcellularLocation>
        <location evidence="1">Membrane</location>
        <topology evidence="1">Single-pass type II membrane protein</topology>
    </subcellularLocation>
</comment>
<sequence>MNCLHMLRKEKFHLILLVLFLHSLVSILILHRYSAWNFSRSSRNEFTKQSSSVLKGFSWNHISDLNLLSSEVIPQNKVDSTGWWMDHTRWETGIKCFNQKQTLCSKVLSTSCKPDRIRAIYQHVAIKKEVKLQGFNFSLQAASDPFDSQVSGATFGAYILVKLSSGRYNTVRLEFSTDMPPMTLKSTDFQTTKDDESIISMTVMLLCFGVSGNIVFANVMLLPKPSAFFQERKVTSVDLIDSCPGSHQTSYKFRVKKDHIVIPKKQGHNTNSKQKDVTLVTQISMDRMGVLQRSLSSWEGPVSLVIYIPWKGQKENNIEWQRLYIQKKVNELSLHPGSSVTVVSSLASLEDYPINTLRNIAIKQAQSKYLLLTDADFQTSPGFKERFFAVLKQYSFNQKTAFIVPAFEYLEQPQKQDGIPESKYELLQLLHREDAFIQPFRISESSESHRLTDYWKWYRTDKPYKVHTFSDKFEPYIVLEKNDKHPLYDERFFGYGMNKVTHITELYLKG</sequence>
<evidence type="ECO:0000256" key="5">
    <source>
        <dbReference type="ARBA" id="ARBA00023136"/>
    </source>
</evidence>
<protein>
    <submittedName>
        <fullName evidence="9">LARGE xylosyl- and glucuronyltransferase 2-like isoform X1</fullName>
    </submittedName>
</protein>
<dbReference type="Gene3D" id="3.90.550.10">
    <property type="entry name" value="Spore Coat Polysaccharide Biosynthesis Protein SpsA, Chain A"/>
    <property type="match status" value="1"/>
</dbReference>
<evidence type="ECO:0000256" key="3">
    <source>
        <dbReference type="ARBA" id="ARBA00022968"/>
    </source>
</evidence>
<keyword evidence="8" id="KW-1185">Reference proteome</keyword>
<keyword evidence="2 7" id="KW-0812">Transmembrane</keyword>
<reference evidence="9" key="1">
    <citation type="submission" date="2025-08" db="UniProtKB">
        <authorList>
            <consortium name="RefSeq"/>
        </authorList>
    </citation>
    <scope>IDENTIFICATION</scope>
    <source>
        <tissue evidence="9">Muscle</tissue>
    </source>
</reference>
<gene>
    <name evidence="9" type="primary">LOC106468264</name>
</gene>
<dbReference type="InterPro" id="IPR051292">
    <property type="entry name" value="Xyl/GlcA_transferase"/>
</dbReference>
<dbReference type="PANTHER" id="PTHR12270">
    <property type="entry name" value="GLYCOSYLTRANSFERASE-RELATED"/>
    <property type="match status" value="1"/>
</dbReference>
<dbReference type="Pfam" id="PF13896">
    <property type="entry name" value="Glyco_transf_49"/>
    <property type="match status" value="1"/>
</dbReference>
<evidence type="ECO:0000313" key="9">
    <source>
        <dbReference type="RefSeq" id="XP_022252308.1"/>
    </source>
</evidence>
<evidence type="ECO:0000256" key="7">
    <source>
        <dbReference type="SAM" id="Phobius"/>
    </source>
</evidence>
<keyword evidence="3" id="KW-0735">Signal-anchor</keyword>
<organism evidence="8 9">
    <name type="scientific">Limulus polyphemus</name>
    <name type="common">Atlantic horseshoe crab</name>
    <dbReference type="NCBI Taxonomy" id="6850"/>
    <lineage>
        <taxon>Eukaryota</taxon>
        <taxon>Metazoa</taxon>
        <taxon>Ecdysozoa</taxon>
        <taxon>Arthropoda</taxon>
        <taxon>Chelicerata</taxon>
        <taxon>Merostomata</taxon>
        <taxon>Xiphosura</taxon>
        <taxon>Limulidae</taxon>
        <taxon>Limulus</taxon>
    </lineage>
</organism>
<feature type="transmembrane region" description="Helical" evidence="7">
    <location>
        <begin position="12"/>
        <end position="33"/>
    </location>
</feature>
<dbReference type="InterPro" id="IPR029044">
    <property type="entry name" value="Nucleotide-diphossugar_trans"/>
</dbReference>
<accession>A0ABM1T8V2</accession>
<evidence type="ECO:0000256" key="6">
    <source>
        <dbReference type="ARBA" id="ARBA00023180"/>
    </source>
</evidence>
<keyword evidence="4 7" id="KW-1133">Transmembrane helix</keyword>
<proteinExistence type="predicted"/>
<evidence type="ECO:0000313" key="8">
    <source>
        <dbReference type="Proteomes" id="UP000694941"/>
    </source>
</evidence>